<dbReference type="AlphaFoldDB" id="A0A1I6GXP6"/>
<protein>
    <submittedName>
        <fullName evidence="2">Thioredoxin</fullName>
    </submittedName>
</protein>
<dbReference type="CDD" id="cd02947">
    <property type="entry name" value="TRX_family"/>
    <property type="match status" value="1"/>
</dbReference>
<evidence type="ECO:0000313" key="2">
    <source>
        <dbReference type="EMBL" id="SFR46960.1"/>
    </source>
</evidence>
<dbReference type="OrthoDB" id="304286at2157"/>
<name>A0A1I6GXP6_9EURY</name>
<dbReference type="STRING" id="555875.SAMN04488124_1673"/>
<reference evidence="3" key="1">
    <citation type="submission" date="2016-10" db="EMBL/GenBank/DDBJ databases">
        <authorList>
            <person name="Varghese N."/>
            <person name="Submissions S."/>
        </authorList>
    </citation>
    <scope>NUCLEOTIDE SEQUENCE [LARGE SCALE GENOMIC DNA]</scope>
    <source>
        <strain evidence="3">CGMCC 1.8711</strain>
    </source>
</reference>
<proteinExistence type="predicted"/>
<accession>A0A1I6GXP6</accession>
<evidence type="ECO:0000313" key="3">
    <source>
        <dbReference type="Proteomes" id="UP000243250"/>
    </source>
</evidence>
<evidence type="ECO:0000259" key="1">
    <source>
        <dbReference type="Pfam" id="PF00085"/>
    </source>
</evidence>
<dbReference type="InterPro" id="IPR013766">
    <property type="entry name" value="Thioredoxin_domain"/>
</dbReference>
<gene>
    <name evidence="2" type="ORF">SAMN04488124_1673</name>
</gene>
<keyword evidence="3" id="KW-1185">Reference proteome</keyword>
<dbReference type="Proteomes" id="UP000243250">
    <property type="component" value="Unassembled WGS sequence"/>
</dbReference>
<dbReference type="Pfam" id="PF00085">
    <property type="entry name" value="Thioredoxin"/>
    <property type="match status" value="1"/>
</dbReference>
<feature type="domain" description="Thioredoxin" evidence="1">
    <location>
        <begin position="133"/>
        <end position="226"/>
    </location>
</feature>
<organism evidence="2 3">
    <name type="scientific">Halogeometricum limi</name>
    <dbReference type="NCBI Taxonomy" id="555875"/>
    <lineage>
        <taxon>Archaea</taxon>
        <taxon>Methanobacteriati</taxon>
        <taxon>Methanobacteriota</taxon>
        <taxon>Stenosarchaea group</taxon>
        <taxon>Halobacteria</taxon>
        <taxon>Halobacteriales</taxon>
        <taxon>Haloferacaceae</taxon>
        <taxon>Halogeometricum</taxon>
    </lineage>
</organism>
<dbReference type="Gene3D" id="3.40.30.10">
    <property type="entry name" value="Glutaredoxin"/>
    <property type="match status" value="1"/>
</dbReference>
<dbReference type="InterPro" id="IPR036249">
    <property type="entry name" value="Thioredoxin-like_sf"/>
</dbReference>
<sequence length="235" mass="25273">MTVSADAPPDGRADPEATLDRLVELGAVEEAADGTLTTTPAFESDRRVYRNTYDYMGDDGVATTVADLFGVDREEAHRLLDAGEVTTEDVVAYLAIQSFAEESLGTAEHAMMAELLSRIGPDTPVPAGVDERDDDTYRAFLDEHPDAVVTVWRHDCSPCDLMKGDIDAILGVVPDDVAVAGVDGESVPEFRREFGVDAAPAVLCFRDGTLEATETGRKRPTELAALFDDVYGQTA</sequence>
<dbReference type="EMBL" id="FOYS01000002">
    <property type="protein sequence ID" value="SFR46960.1"/>
    <property type="molecule type" value="Genomic_DNA"/>
</dbReference>
<dbReference type="SUPFAM" id="SSF52833">
    <property type="entry name" value="Thioredoxin-like"/>
    <property type="match status" value="1"/>
</dbReference>